<evidence type="ECO:0000313" key="2">
    <source>
        <dbReference type="EMBL" id="CWP78969.1"/>
    </source>
</evidence>
<dbReference type="Proteomes" id="UP000092966">
    <property type="component" value="Chromosome"/>
</dbReference>
<accession>A0AAD2J7Z1</accession>
<evidence type="ECO:0000313" key="1">
    <source>
        <dbReference type="EMBL" id="ANW91660.1"/>
    </source>
</evidence>
<evidence type="ECO:0000313" key="5">
    <source>
        <dbReference type="Proteomes" id="UP000072443"/>
    </source>
</evidence>
<dbReference type="Proteomes" id="UP000072443">
    <property type="component" value="Unassembled WGS sequence"/>
</dbReference>
<evidence type="ECO:0000313" key="3">
    <source>
        <dbReference type="EMBL" id="CWT95905.1"/>
    </source>
</evidence>
<name>A0AAD2J7Z1_NEIME</name>
<evidence type="ECO:0000313" key="4">
    <source>
        <dbReference type="Proteomes" id="UP000069876"/>
    </source>
</evidence>
<reference evidence="1 6" key="1">
    <citation type="submission" date="2015-07" db="EMBL/GenBank/DDBJ databases">
        <title>Comparative genome sequencing reveals within-host evolution of Neisseria meningitidis during.</title>
        <authorList>
            <person name="Klughammer J."/>
            <person name="Dittrich M."/>
            <person name="Mueller T."/>
            <person name="Blom J."/>
            <person name="Goesmann A."/>
            <person name="Vogel U."/>
            <person name="Frosch M."/>
            <person name="Bock C."/>
            <person name="Schoen C."/>
        </authorList>
    </citation>
    <scope>NUCLEOTIDE SEQUENCE [LARGE SCALE GENOMIC DNA]</scope>
    <source>
        <strain evidence="1 6">DE8555</strain>
    </source>
</reference>
<dbReference type="EMBL" id="FFEF01000007">
    <property type="protein sequence ID" value="CWT95905.1"/>
    <property type="molecule type" value="Genomic_DNA"/>
</dbReference>
<evidence type="ECO:0000313" key="6">
    <source>
        <dbReference type="Proteomes" id="UP000092966"/>
    </source>
</evidence>
<sequence length="83" mass="9486">MANAAECIARSIRVSEGTERHALHPFRRFHPAGIGKYVDLQYNIQAADTQDMPLLFHHFFCQILGTVDLKTRLYIRPSSLCRA</sequence>
<dbReference type="AlphaFoldDB" id="A0AAD2J7Z1"/>
<organism evidence="3 4">
    <name type="scientific">Neisseria meningitidis</name>
    <dbReference type="NCBI Taxonomy" id="487"/>
    <lineage>
        <taxon>Bacteria</taxon>
        <taxon>Pseudomonadati</taxon>
        <taxon>Pseudomonadota</taxon>
        <taxon>Betaproteobacteria</taxon>
        <taxon>Neisseriales</taxon>
        <taxon>Neisseriaceae</taxon>
        <taxon>Neisseria</taxon>
    </lineage>
</organism>
<gene>
    <name evidence="1" type="ORF">DE8555_1101</name>
    <name evidence="2" type="ORF">ERS514591_01236</name>
    <name evidence="3" type="ORF">ERS514851_00881</name>
</gene>
<reference evidence="4 5" key="2">
    <citation type="submission" date="2016-02" db="EMBL/GenBank/DDBJ databases">
        <authorList>
            <consortium name="Pathogen Informatics"/>
        </authorList>
    </citation>
    <scope>NUCLEOTIDE SEQUENCE [LARGE SCALE GENOMIC DNA]</scope>
    <source>
        <strain evidence="2 5">2842STDY5881269</strain>
        <strain evidence="3 4">2842STDY5881531</strain>
    </source>
</reference>
<protein>
    <submittedName>
        <fullName evidence="3">Uncharacterized protein</fullName>
    </submittedName>
</protein>
<dbReference type="Proteomes" id="UP000069876">
    <property type="component" value="Unassembled WGS sequence"/>
</dbReference>
<dbReference type="EMBL" id="FEVP01000013">
    <property type="protein sequence ID" value="CWP78969.1"/>
    <property type="molecule type" value="Genomic_DNA"/>
</dbReference>
<dbReference type="EMBL" id="CP012393">
    <property type="protein sequence ID" value="ANW91660.1"/>
    <property type="molecule type" value="Genomic_DNA"/>
</dbReference>
<proteinExistence type="predicted"/>